<name>A0ABT8ZUH9_9SPHN</name>
<dbReference type="Pfam" id="PF07238">
    <property type="entry name" value="PilZ"/>
    <property type="match status" value="1"/>
</dbReference>
<evidence type="ECO:0000259" key="1">
    <source>
        <dbReference type="Pfam" id="PF07238"/>
    </source>
</evidence>
<evidence type="ECO:0000313" key="3">
    <source>
        <dbReference type="Proteomes" id="UP001176468"/>
    </source>
</evidence>
<protein>
    <submittedName>
        <fullName evidence="2">PilZ domain-containing protein</fullName>
    </submittedName>
</protein>
<accession>A0ABT8ZUH9</accession>
<organism evidence="2 3">
    <name type="scientific">Sphingomonas immobilis</name>
    <dbReference type="NCBI Taxonomy" id="3063997"/>
    <lineage>
        <taxon>Bacteria</taxon>
        <taxon>Pseudomonadati</taxon>
        <taxon>Pseudomonadota</taxon>
        <taxon>Alphaproteobacteria</taxon>
        <taxon>Sphingomonadales</taxon>
        <taxon>Sphingomonadaceae</taxon>
        <taxon>Sphingomonas</taxon>
    </lineage>
</organism>
<gene>
    <name evidence="2" type="ORF">Q5H94_02735</name>
</gene>
<dbReference type="InterPro" id="IPR009875">
    <property type="entry name" value="PilZ_domain"/>
</dbReference>
<dbReference type="Proteomes" id="UP001176468">
    <property type="component" value="Unassembled WGS sequence"/>
</dbReference>
<dbReference type="EMBL" id="JAUQSZ010000001">
    <property type="protein sequence ID" value="MDO7841231.1"/>
    <property type="molecule type" value="Genomic_DNA"/>
</dbReference>
<keyword evidence="3" id="KW-1185">Reference proteome</keyword>
<proteinExistence type="predicted"/>
<sequence>MTAFALRRPEPRIIPRAPRHDVDVAAEIAGPTILPFSSRVKNISTSGMLLLDSGQLQVGDVVYAKLPGRAPVLCVVARLRPGGGAGIKFETSVQLDDCWG</sequence>
<reference evidence="2" key="1">
    <citation type="submission" date="2023-07" db="EMBL/GenBank/DDBJ databases">
        <authorList>
            <person name="Kim M.K."/>
        </authorList>
    </citation>
    <scope>NUCLEOTIDE SEQUENCE</scope>
    <source>
        <strain evidence="2">CA1-15</strain>
    </source>
</reference>
<evidence type="ECO:0000313" key="2">
    <source>
        <dbReference type="EMBL" id="MDO7841231.1"/>
    </source>
</evidence>
<dbReference type="RefSeq" id="WP_304559679.1">
    <property type="nucleotide sequence ID" value="NZ_JAUQSZ010000001.1"/>
</dbReference>
<comment type="caution">
    <text evidence="2">The sequence shown here is derived from an EMBL/GenBank/DDBJ whole genome shotgun (WGS) entry which is preliminary data.</text>
</comment>
<feature type="domain" description="PilZ" evidence="1">
    <location>
        <begin position="7"/>
        <end position="95"/>
    </location>
</feature>